<dbReference type="InterPro" id="IPR029044">
    <property type="entry name" value="Nucleotide-diphossugar_trans"/>
</dbReference>
<protein>
    <submittedName>
        <fullName evidence="6">Glycosyltransferase</fullName>
        <ecNumber evidence="6">2.4.-.-</ecNumber>
    </submittedName>
</protein>
<dbReference type="PANTHER" id="PTHR43685">
    <property type="entry name" value="GLYCOSYLTRANSFERASE"/>
    <property type="match status" value="1"/>
</dbReference>
<gene>
    <name evidence="6" type="ORF">QWI16_15490</name>
</gene>
<keyword evidence="2 6" id="KW-0328">Glycosyltransferase</keyword>
<feature type="domain" description="Glycosyltransferase 2-like" evidence="5">
    <location>
        <begin position="15"/>
        <end position="144"/>
    </location>
</feature>
<reference evidence="6" key="1">
    <citation type="submission" date="2023-07" db="EMBL/GenBank/DDBJ databases">
        <title>Gilvimarinus algae sp. nov., isolated from the surface of Kelp.</title>
        <authorList>
            <person name="Sun Y.Y."/>
            <person name="Gong Y."/>
            <person name="Du Z.J."/>
        </authorList>
    </citation>
    <scope>NUCLEOTIDE SEQUENCE</scope>
    <source>
        <strain evidence="6">SDUM040014</strain>
    </source>
</reference>
<dbReference type="Gene3D" id="3.90.550.10">
    <property type="entry name" value="Spore Coat Polysaccharide Biosynthesis Protein SpsA, Chain A"/>
    <property type="match status" value="1"/>
</dbReference>
<sequence>MAGSIDGDQEEPLVSVIMPVYNAAATISHAVESVRRQGFTQWELIIVDDGSTDDTALLCQSFAAADERIRFVTLETNTGSPARPRNVGLDQVRGEWCAFLDADDTWRPEKLGHQLRFMQEQGLDLCGTSVSLMNAKGAETGRRLFPGSLSYSSLLRHNTLVCSTVLCRSTHLADRRFPEIGHEDYALWLDLARSGGKLGVLPEVLASYRKHQGSVSANKRKVVGYFWNIYHHYLGYSVLVSAFFTCRYLFLAAMRATRE</sequence>
<dbReference type="CDD" id="cd00761">
    <property type="entry name" value="Glyco_tranf_GTA_type"/>
    <property type="match status" value="1"/>
</dbReference>
<organism evidence="6 7">
    <name type="scientific">Gilvimarinus algae</name>
    <dbReference type="NCBI Taxonomy" id="3058037"/>
    <lineage>
        <taxon>Bacteria</taxon>
        <taxon>Pseudomonadati</taxon>
        <taxon>Pseudomonadota</taxon>
        <taxon>Gammaproteobacteria</taxon>
        <taxon>Cellvibrionales</taxon>
        <taxon>Cellvibrionaceae</taxon>
        <taxon>Gilvimarinus</taxon>
    </lineage>
</organism>
<dbReference type="PANTHER" id="PTHR43685:SF5">
    <property type="entry name" value="GLYCOSYLTRANSFERASE EPSE-RELATED"/>
    <property type="match status" value="1"/>
</dbReference>
<dbReference type="Proteomes" id="UP001168380">
    <property type="component" value="Unassembled WGS sequence"/>
</dbReference>
<keyword evidence="4" id="KW-1133">Transmembrane helix</keyword>
<dbReference type="InterPro" id="IPR050834">
    <property type="entry name" value="Glycosyltransf_2"/>
</dbReference>
<dbReference type="EC" id="2.4.-.-" evidence="6"/>
<dbReference type="SUPFAM" id="SSF53448">
    <property type="entry name" value="Nucleotide-diphospho-sugar transferases"/>
    <property type="match status" value="1"/>
</dbReference>
<dbReference type="GO" id="GO:0016757">
    <property type="term" value="F:glycosyltransferase activity"/>
    <property type="evidence" value="ECO:0007669"/>
    <property type="project" value="UniProtKB-KW"/>
</dbReference>
<comment type="similarity">
    <text evidence="1">Belongs to the glycosyltransferase 2 family.</text>
</comment>
<keyword evidence="4" id="KW-0812">Transmembrane</keyword>
<evidence type="ECO:0000256" key="4">
    <source>
        <dbReference type="SAM" id="Phobius"/>
    </source>
</evidence>
<evidence type="ECO:0000313" key="7">
    <source>
        <dbReference type="Proteomes" id="UP001168380"/>
    </source>
</evidence>
<keyword evidence="3 6" id="KW-0808">Transferase</keyword>
<name>A0ABT8THK7_9GAMM</name>
<evidence type="ECO:0000259" key="5">
    <source>
        <dbReference type="Pfam" id="PF00535"/>
    </source>
</evidence>
<evidence type="ECO:0000256" key="3">
    <source>
        <dbReference type="ARBA" id="ARBA00022679"/>
    </source>
</evidence>
<comment type="caution">
    <text evidence="6">The sequence shown here is derived from an EMBL/GenBank/DDBJ whole genome shotgun (WGS) entry which is preliminary data.</text>
</comment>
<dbReference type="RefSeq" id="WP_302714446.1">
    <property type="nucleotide sequence ID" value="NZ_JAULRT010000062.1"/>
</dbReference>
<dbReference type="InterPro" id="IPR001173">
    <property type="entry name" value="Glyco_trans_2-like"/>
</dbReference>
<feature type="transmembrane region" description="Helical" evidence="4">
    <location>
        <begin position="233"/>
        <end position="253"/>
    </location>
</feature>
<keyword evidence="7" id="KW-1185">Reference proteome</keyword>
<dbReference type="Pfam" id="PF00535">
    <property type="entry name" value="Glycos_transf_2"/>
    <property type="match status" value="1"/>
</dbReference>
<keyword evidence="4" id="KW-0472">Membrane</keyword>
<proteinExistence type="inferred from homology"/>
<accession>A0ABT8THK7</accession>
<evidence type="ECO:0000256" key="1">
    <source>
        <dbReference type="ARBA" id="ARBA00006739"/>
    </source>
</evidence>
<evidence type="ECO:0000256" key="2">
    <source>
        <dbReference type="ARBA" id="ARBA00022676"/>
    </source>
</evidence>
<dbReference type="EMBL" id="JAULRT010000062">
    <property type="protein sequence ID" value="MDO3383584.1"/>
    <property type="molecule type" value="Genomic_DNA"/>
</dbReference>
<evidence type="ECO:0000313" key="6">
    <source>
        <dbReference type="EMBL" id="MDO3383584.1"/>
    </source>
</evidence>